<evidence type="ECO:0000313" key="3">
    <source>
        <dbReference type="RefSeq" id="XP_012942368.1"/>
    </source>
</evidence>
<gene>
    <name evidence="3" type="primary">LOC106012824</name>
</gene>
<dbReference type="InterPro" id="IPR000477">
    <property type="entry name" value="RT_dom"/>
</dbReference>
<evidence type="ECO:0000313" key="2">
    <source>
        <dbReference type="Proteomes" id="UP000694888"/>
    </source>
</evidence>
<organism evidence="2 3">
    <name type="scientific">Aplysia californica</name>
    <name type="common">California sea hare</name>
    <dbReference type="NCBI Taxonomy" id="6500"/>
    <lineage>
        <taxon>Eukaryota</taxon>
        <taxon>Metazoa</taxon>
        <taxon>Spiralia</taxon>
        <taxon>Lophotrochozoa</taxon>
        <taxon>Mollusca</taxon>
        <taxon>Gastropoda</taxon>
        <taxon>Heterobranchia</taxon>
        <taxon>Euthyneura</taxon>
        <taxon>Tectipleura</taxon>
        <taxon>Aplysiida</taxon>
        <taxon>Aplysioidea</taxon>
        <taxon>Aplysiidae</taxon>
        <taxon>Aplysia</taxon>
    </lineage>
</organism>
<dbReference type="RefSeq" id="XP_012942368.1">
    <property type="nucleotide sequence ID" value="XM_013086914.1"/>
</dbReference>
<dbReference type="PANTHER" id="PTHR47027:SF20">
    <property type="entry name" value="REVERSE TRANSCRIPTASE-LIKE PROTEIN WITH RNA-DIRECTED DNA POLYMERASE DOMAIN"/>
    <property type="match status" value="1"/>
</dbReference>
<evidence type="ECO:0000259" key="1">
    <source>
        <dbReference type="Pfam" id="PF00078"/>
    </source>
</evidence>
<name>A0ABM1A7J8_APLCA</name>
<keyword evidence="2" id="KW-1185">Reference proteome</keyword>
<sequence length="169" mass="19599">MGSLCLALWERSSPESLEQATETDRVYPESQCGFRTQCSASDMIFSLRQLQEKCREQGQPLYLSFIDLTKAFDLVSRESLFRVLTKIGCPPRLLCIIQSFHTYMKGIVQFDGFFSQWSDKVTNVEVLTRAQIPSLFTTLRQRRLRWLGHMHRMPDGRILKDLLYGELAP</sequence>
<dbReference type="Proteomes" id="UP000694888">
    <property type="component" value="Unplaced"/>
</dbReference>
<protein>
    <submittedName>
        <fullName evidence="3">Uncharacterized protein LOC106012824</fullName>
    </submittedName>
</protein>
<dbReference type="PANTHER" id="PTHR47027">
    <property type="entry name" value="REVERSE TRANSCRIPTASE DOMAIN-CONTAINING PROTEIN"/>
    <property type="match status" value="1"/>
</dbReference>
<dbReference type="Pfam" id="PF00078">
    <property type="entry name" value="RVT_1"/>
    <property type="match status" value="1"/>
</dbReference>
<proteinExistence type="predicted"/>
<feature type="domain" description="Reverse transcriptase" evidence="1">
    <location>
        <begin position="25"/>
        <end position="107"/>
    </location>
</feature>
<accession>A0ABM1A7J8</accession>
<dbReference type="GeneID" id="106012824"/>
<reference evidence="3" key="1">
    <citation type="submission" date="2025-08" db="UniProtKB">
        <authorList>
            <consortium name="RefSeq"/>
        </authorList>
    </citation>
    <scope>IDENTIFICATION</scope>
</reference>